<sequence>MIDIQKIRADFPILAQEINEKPLAYLDNAATSQKPKQVIEALTHYYEFDNANVHRGVHTLAARATDAYESARGKVAKFIHAREVAEIIFTRGTTSAINLVVDSYGEANIEAGDEIVISYLEHHSNLIPWQQLAKRKGAVLKYIELEEDGTISVEQAKKTIGEKTKIVALAHVSNVLGTITPIKEIAAIAHQFGAVILVDGAQAVPHMEVDVVDLDADFYAFSGHKMMAPTGIGALYGKRELLDAMEPTEFGGEMIDFVELYDSTWKELPWKFEAGTPIIGGAIALGAAIDYLAEVGLNNIHAHEQALASYAIEEMSKIEGITIYGPNDASKRCGLVTFNLEGAHPHDIATILDEDGIAIRAGHHCAQPLMKWLDVSSTARASFYIYNTKEEIDALIDGLKLTKEYFGL</sequence>
<dbReference type="Proteomes" id="UP000524387">
    <property type="component" value="Unassembled WGS sequence"/>
</dbReference>
<evidence type="ECO:0000256" key="6">
    <source>
        <dbReference type="ARBA" id="ARBA00050776"/>
    </source>
</evidence>
<dbReference type="RefSeq" id="WP_070034563.1">
    <property type="nucleotide sequence ID" value="NZ_CP090057.1"/>
</dbReference>
<dbReference type="EMBL" id="AABEKN010000005">
    <property type="protein sequence ID" value="EAG9354672.1"/>
    <property type="molecule type" value="Genomic_DNA"/>
</dbReference>
<dbReference type="InterPro" id="IPR015424">
    <property type="entry name" value="PyrdxlP-dep_Trfase"/>
</dbReference>
<feature type="domain" description="Aminotransferase class V" evidence="7">
    <location>
        <begin position="25"/>
        <end position="395"/>
    </location>
</feature>
<dbReference type="GO" id="GO:0030170">
    <property type="term" value="F:pyridoxal phosphate binding"/>
    <property type="evidence" value="ECO:0007669"/>
    <property type="project" value="InterPro"/>
</dbReference>
<comment type="cofactor">
    <cofactor evidence="1">
        <name>pyridoxal 5'-phosphate</name>
        <dbReference type="ChEBI" id="CHEBI:597326"/>
    </cofactor>
</comment>
<evidence type="ECO:0000256" key="4">
    <source>
        <dbReference type="ARBA" id="ARBA00022679"/>
    </source>
</evidence>
<dbReference type="CDD" id="cd06453">
    <property type="entry name" value="SufS_like"/>
    <property type="match status" value="1"/>
</dbReference>
<dbReference type="GO" id="GO:0031071">
    <property type="term" value="F:cysteine desulfurase activity"/>
    <property type="evidence" value="ECO:0007669"/>
    <property type="project" value="UniProtKB-EC"/>
</dbReference>
<accession>A0A6Z2PKH2</accession>
<name>A0A6Z2PKH2_LISMN</name>
<dbReference type="InterPro" id="IPR016454">
    <property type="entry name" value="Cysteine_dSase"/>
</dbReference>
<dbReference type="PANTHER" id="PTHR43586:SF8">
    <property type="entry name" value="CYSTEINE DESULFURASE 1, CHLOROPLASTIC"/>
    <property type="match status" value="1"/>
</dbReference>
<dbReference type="InterPro" id="IPR000192">
    <property type="entry name" value="Aminotrans_V_dom"/>
</dbReference>
<protein>
    <recommendedName>
        <fullName evidence="3">cysteine desulfurase</fullName>
        <ecNumber evidence="3">2.8.1.7</ecNumber>
    </recommendedName>
</protein>
<dbReference type="GO" id="GO:0006534">
    <property type="term" value="P:cysteine metabolic process"/>
    <property type="evidence" value="ECO:0007669"/>
    <property type="project" value="InterPro"/>
</dbReference>
<dbReference type="Gene3D" id="3.40.640.10">
    <property type="entry name" value="Type I PLP-dependent aspartate aminotransferase-like (Major domain)"/>
    <property type="match status" value="1"/>
</dbReference>
<dbReference type="AlphaFoldDB" id="A0A6Z2PKH2"/>
<evidence type="ECO:0000313" key="8">
    <source>
        <dbReference type="EMBL" id="EAG9354672.1"/>
    </source>
</evidence>
<comment type="similarity">
    <text evidence="2">Belongs to the class-V pyridoxal-phosphate-dependent aminotransferase family. Csd subfamily.</text>
</comment>
<dbReference type="Pfam" id="PF00266">
    <property type="entry name" value="Aminotran_5"/>
    <property type="match status" value="1"/>
</dbReference>
<dbReference type="SUPFAM" id="SSF53383">
    <property type="entry name" value="PLP-dependent transferases"/>
    <property type="match status" value="1"/>
</dbReference>
<dbReference type="EC" id="2.8.1.7" evidence="3"/>
<proteinExistence type="inferred from homology"/>
<gene>
    <name evidence="8" type="ORF">CW895_12795</name>
</gene>
<evidence type="ECO:0000259" key="7">
    <source>
        <dbReference type="Pfam" id="PF00266"/>
    </source>
</evidence>
<comment type="caution">
    <text evidence="8">The sequence shown here is derived from an EMBL/GenBank/DDBJ whole genome shotgun (WGS) entry which is preliminary data.</text>
</comment>
<evidence type="ECO:0000313" key="9">
    <source>
        <dbReference type="Proteomes" id="UP000524387"/>
    </source>
</evidence>
<dbReference type="PIRSF" id="PIRSF005572">
    <property type="entry name" value="NifS"/>
    <property type="match status" value="1"/>
</dbReference>
<evidence type="ECO:0000256" key="2">
    <source>
        <dbReference type="ARBA" id="ARBA00010447"/>
    </source>
</evidence>
<dbReference type="NCBIfam" id="TIGR01979">
    <property type="entry name" value="sufS"/>
    <property type="match status" value="1"/>
</dbReference>
<dbReference type="Gene3D" id="3.90.1150.10">
    <property type="entry name" value="Aspartate Aminotransferase, domain 1"/>
    <property type="match status" value="1"/>
</dbReference>
<comment type="catalytic activity">
    <reaction evidence="6">
        <text>(sulfur carrier)-H + L-cysteine = (sulfur carrier)-SH + L-alanine</text>
        <dbReference type="Rhea" id="RHEA:43892"/>
        <dbReference type="Rhea" id="RHEA-COMP:14737"/>
        <dbReference type="Rhea" id="RHEA-COMP:14739"/>
        <dbReference type="ChEBI" id="CHEBI:29917"/>
        <dbReference type="ChEBI" id="CHEBI:35235"/>
        <dbReference type="ChEBI" id="CHEBI:57972"/>
        <dbReference type="ChEBI" id="CHEBI:64428"/>
        <dbReference type="EC" id="2.8.1.7"/>
    </reaction>
</comment>
<evidence type="ECO:0000256" key="3">
    <source>
        <dbReference type="ARBA" id="ARBA00012239"/>
    </source>
</evidence>
<reference evidence="8 9" key="1">
    <citation type="submission" date="2019-04" db="EMBL/GenBank/DDBJ databases">
        <authorList>
            <consortium name="GenomeTrakr network: Whole genome sequencing for foodborne pathogen traceback"/>
        </authorList>
    </citation>
    <scope>NUCLEOTIDE SEQUENCE [LARGE SCALE GENOMIC DNA]</scope>
    <source>
        <strain evidence="8 9">CFSAN072502</strain>
    </source>
</reference>
<organism evidence="8 9">
    <name type="scientific">Listeria monocytogenes</name>
    <dbReference type="NCBI Taxonomy" id="1639"/>
    <lineage>
        <taxon>Bacteria</taxon>
        <taxon>Bacillati</taxon>
        <taxon>Bacillota</taxon>
        <taxon>Bacilli</taxon>
        <taxon>Bacillales</taxon>
        <taxon>Listeriaceae</taxon>
        <taxon>Listeria</taxon>
    </lineage>
</organism>
<dbReference type="InterPro" id="IPR015422">
    <property type="entry name" value="PyrdxlP-dep_Trfase_small"/>
</dbReference>
<keyword evidence="4" id="KW-0808">Transferase</keyword>
<dbReference type="InterPro" id="IPR010970">
    <property type="entry name" value="Cys_dSase_SufS"/>
</dbReference>
<evidence type="ECO:0000256" key="1">
    <source>
        <dbReference type="ARBA" id="ARBA00001933"/>
    </source>
</evidence>
<evidence type="ECO:0000256" key="5">
    <source>
        <dbReference type="ARBA" id="ARBA00022898"/>
    </source>
</evidence>
<dbReference type="PANTHER" id="PTHR43586">
    <property type="entry name" value="CYSTEINE DESULFURASE"/>
    <property type="match status" value="1"/>
</dbReference>
<dbReference type="InterPro" id="IPR015421">
    <property type="entry name" value="PyrdxlP-dep_Trfase_major"/>
</dbReference>
<keyword evidence="5" id="KW-0663">Pyridoxal phosphate</keyword>